<proteinExistence type="predicted"/>
<dbReference type="EMBL" id="JAACLJ010000002">
    <property type="protein sequence ID" value="KAF4591514.1"/>
    <property type="molecule type" value="Genomic_DNA"/>
</dbReference>
<evidence type="ECO:0000256" key="2">
    <source>
        <dbReference type="SAM" id="Phobius"/>
    </source>
</evidence>
<keyword evidence="2" id="KW-1133">Transmembrane helix</keyword>
<evidence type="ECO:0000256" key="1">
    <source>
        <dbReference type="SAM" id="MobiDB-lite"/>
    </source>
</evidence>
<accession>A0A8H4Q989</accession>
<feature type="transmembrane region" description="Helical" evidence="2">
    <location>
        <begin position="85"/>
        <end position="105"/>
    </location>
</feature>
<dbReference type="AlphaFoldDB" id="A0A8H4Q989"/>
<gene>
    <name evidence="3" type="ORF">GQ602_001813</name>
</gene>
<reference evidence="3 4" key="1">
    <citation type="journal article" date="2020" name="G3 (Bethesda)">
        <title>Genetic Underpinnings of Host Manipulation by Ophiocordyceps as Revealed by Comparative Transcriptomics.</title>
        <authorList>
            <person name="Will I."/>
            <person name="Das B."/>
            <person name="Trinh T."/>
            <person name="Brachmann A."/>
            <person name="Ohm R.A."/>
            <person name="de Bekker C."/>
        </authorList>
    </citation>
    <scope>NUCLEOTIDE SEQUENCE [LARGE SCALE GENOMIC DNA]</scope>
    <source>
        <strain evidence="3 4">EC05</strain>
    </source>
</reference>
<organism evidence="3 4">
    <name type="scientific">Ophiocordyceps camponoti-floridani</name>
    <dbReference type="NCBI Taxonomy" id="2030778"/>
    <lineage>
        <taxon>Eukaryota</taxon>
        <taxon>Fungi</taxon>
        <taxon>Dikarya</taxon>
        <taxon>Ascomycota</taxon>
        <taxon>Pezizomycotina</taxon>
        <taxon>Sordariomycetes</taxon>
        <taxon>Hypocreomycetidae</taxon>
        <taxon>Hypocreales</taxon>
        <taxon>Ophiocordycipitaceae</taxon>
        <taxon>Ophiocordyceps</taxon>
    </lineage>
</organism>
<sequence>MSRSQPFLYSARQCSDWRSPGAVFDPKAITRASLEPTPRRAKPHGPLITLNQHPDSYELPRQPRSCQSLTSRIKNWIRRLRKIQLALRLLQLTASAGIIVLMVLMTKVEAAFAWATRLTAGASVLHCLYSIHHHARSTARRPPASSAAYQAFAVFTDLFISCACTYGAFYTHHSGGSWSTMLENLGLVHVFVPAANYVFIVLGCLNLVTLFISLWLGLVFRKISLMPPDMNPLEEHLTARPCDEVNNRSSMATSNVEDDWGLLA</sequence>
<feature type="transmembrane region" description="Helical" evidence="2">
    <location>
        <begin position="151"/>
        <end position="170"/>
    </location>
</feature>
<evidence type="ECO:0000313" key="4">
    <source>
        <dbReference type="Proteomes" id="UP000562929"/>
    </source>
</evidence>
<feature type="transmembrane region" description="Helical" evidence="2">
    <location>
        <begin position="111"/>
        <end position="131"/>
    </location>
</feature>
<dbReference type="Proteomes" id="UP000562929">
    <property type="component" value="Unassembled WGS sequence"/>
</dbReference>
<dbReference type="OrthoDB" id="5404940at2759"/>
<keyword evidence="2" id="KW-0812">Transmembrane</keyword>
<feature type="region of interest" description="Disordered" evidence="1">
    <location>
        <begin position="34"/>
        <end position="54"/>
    </location>
</feature>
<keyword evidence="4" id="KW-1185">Reference proteome</keyword>
<keyword evidence="2" id="KW-0472">Membrane</keyword>
<protein>
    <submittedName>
        <fullName evidence="3">Uncharacterized protein</fullName>
    </submittedName>
</protein>
<name>A0A8H4Q989_9HYPO</name>
<evidence type="ECO:0000313" key="3">
    <source>
        <dbReference type="EMBL" id="KAF4591514.1"/>
    </source>
</evidence>
<feature type="transmembrane region" description="Helical" evidence="2">
    <location>
        <begin position="190"/>
        <end position="220"/>
    </location>
</feature>
<comment type="caution">
    <text evidence="3">The sequence shown here is derived from an EMBL/GenBank/DDBJ whole genome shotgun (WGS) entry which is preliminary data.</text>
</comment>